<comment type="caution">
    <text evidence="1">The sequence shown here is derived from an EMBL/GenBank/DDBJ whole genome shotgun (WGS) entry which is preliminary data.</text>
</comment>
<protein>
    <submittedName>
        <fullName evidence="1">Protein FAR1-RELATED SEQUENCE 5-like</fullName>
    </submittedName>
</protein>
<dbReference type="AlphaFoldDB" id="A0A5N5I321"/>
<reference evidence="1 2" key="2">
    <citation type="submission" date="2019-11" db="EMBL/GenBank/DDBJ databases">
        <title>A de novo genome assembly of a pear dwarfing rootstock.</title>
        <authorList>
            <person name="Wang F."/>
            <person name="Wang J."/>
            <person name="Li S."/>
            <person name="Zhang Y."/>
            <person name="Fang M."/>
            <person name="Ma L."/>
            <person name="Zhao Y."/>
            <person name="Jiang S."/>
        </authorList>
    </citation>
    <scope>NUCLEOTIDE SEQUENCE [LARGE SCALE GENOMIC DNA]</scope>
    <source>
        <strain evidence="1">S2</strain>
        <tissue evidence="1">Leaf</tissue>
    </source>
</reference>
<dbReference type="EMBL" id="SMOL01000081">
    <property type="protein sequence ID" value="KAB2634239.1"/>
    <property type="molecule type" value="Genomic_DNA"/>
</dbReference>
<sequence>MISFTRITAVPARTGKLRSVPCEHSNFEAELHRMQNGERVAIANTAGREEGFHLGSPSNNTFGDRERGFETLSTVQRDSWQEIMSTGDMEDWGMWDKCDDEDQKMEKLELNLSMHDGNVNCIELVCFRF</sequence>
<gene>
    <name evidence="1" type="ORF">D8674_042760</name>
</gene>
<name>A0A5N5I321_9ROSA</name>
<keyword evidence="2" id="KW-1185">Reference proteome</keyword>
<dbReference type="Proteomes" id="UP000327157">
    <property type="component" value="Unassembled WGS sequence"/>
</dbReference>
<organism evidence="1 2">
    <name type="scientific">Pyrus ussuriensis x Pyrus communis</name>
    <dbReference type="NCBI Taxonomy" id="2448454"/>
    <lineage>
        <taxon>Eukaryota</taxon>
        <taxon>Viridiplantae</taxon>
        <taxon>Streptophyta</taxon>
        <taxon>Embryophyta</taxon>
        <taxon>Tracheophyta</taxon>
        <taxon>Spermatophyta</taxon>
        <taxon>Magnoliopsida</taxon>
        <taxon>eudicotyledons</taxon>
        <taxon>Gunneridae</taxon>
        <taxon>Pentapetalae</taxon>
        <taxon>rosids</taxon>
        <taxon>fabids</taxon>
        <taxon>Rosales</taxon>
        <taxon>Rosaceae</taxon>
        <taxon>Amygdaloideae</taxon>
        <taxon>Maleae</taxon>
        <taxon>Pyrus</taxon>
    </lineage>
</organism>
<reference evidence="1 2" key="1">
    <citation type="submission" date="2019-09" db="EMBL/GenBank/DDBJ databases">
        <authorList>
            <person name="Ou C."/>
        </authorList>
    </citation>
    <scope>NUCLEOTIDE SEQUENCE [LARGE SCALE GENOMIC DNA]</scope>
    <source>
        <strain evidence="1">S2</strain>
        <tissue evidence="1">Leaf</tissue>
    </source>
</reference>
<evidence type="ECO:0000313" key="2">
    <source>
        <dbReference type="Proteomes" id="UP000327157"/>
    </source>
</evidence>
<evidence type="ECO:0000313" key="1">
    <source>
        <dbReference type="EMBL" id="KAB2634239.1"/>
    </source>
</evidence>
<proteinExistence type="predicted"/>
<accession>A0A5N5I321</accession>